<dbReference type="Proteomes" id="UP000708148">
    <property type="component" value="Unassembled WGS sequence"/>
</dbReference>
<name>A0A8S1ILP6_9CHLO</name>
<evidence type="ECO:0000256" key="1">
    <source>
        <dbReference type="SAM" id="MobiDB-lite"/>
    </source>
</evidence>
<dbReference type="AlphaFoldDB" id="A0A8S1ILP6"/>
<sequence>MQTYTQKITFTNSLGAVVDATIRPGSPERYEVTPSELSLKPGDSVEVTVKLRILKFAQKSKASEQGQRDIFHIKSKYFEQKYYATFFLHPDETKAGQGTSQGVSAAKSGVRHMHTKPADEEASPRKGRGSM</sequence>
<accession>A0A8S1ILP6</accession>
<evidence type="ECO:0008006" key="4">
    <source>
        <dbReference type="Google" id="ProtNLM"/>
    </source>
</evidence>
<dbReference type="Gene3D" id="2.60.40.10">
    <property type="entry name" value="Immunoglobulins"/>
    <property type="match status" value="1"/>
</dbReference>
<evidence type="ECO:0000313" key="3">
    <source>
        <dbReference type="Proteomes" id="UP000708148"/>
    </source>
</evidence>
<keyword evidence="3" id="KW-1185">Reference proteome</keyword>
<evidence type="ECO:0000313" key="2">
    <source>
        <dbReference type="EMBL" id="CAD7695444.1"/>
    </source>
</evidence>
<dbReference type="InterPro" id="IPR013783">
    <property type="entry name" value="Ig-like_fold"/>
</dbReference>
<dbReference type="SUPFAM" id="SSF49354">
    <property type="entry name" value="PapD-like"/>
    <property type="match status" value="1"/>
</dbReference>
<dbReference type="EMBL" id="CAJHUC010000344">
    <property type="protein sequence ID" value="CAD7695444.1"/>
    <property type="molecule type" value="Genomic_DNA"/>
</dbReference>
<protein>
    <recommendedName>
        <fullName evidence="4">MSP domain-containing protein</fullName>
    </recommendedName>
</protein>
<feature type="region of interest" description="Disordered" evidence="1">
    <location>
        <begin position="93"/>
        <end position="131"/>
    </location>
</feature>
<comment type="caution">
    <text evidence="2">The sequence shown here is derived from an EMBL/GenBank/DDBJ whole genome shotgun (WGS) entry which is preliminary data.</text>
</comment>
<dbReference type="OrthoDB" id="548052at2759"/>
<reference evidence="2" key="1">
    <citation type="submission" date="2020-12" db="EMBL/GenBank/DDBJ databases">
        <authorList>
            <person name="Iha C."/>
        </authorList>
    </citation>
    <scope>NUCLEOTIDE SEQUENCE</scope>
</reference>
<dbReference type="InterPro" id="IPR008962">
    <property type="entry name" value="PapD-like_sf"/>
</dbReference>
<gene>
    <name evidence="2" type="ORF">OSTQU699_LOCUS805</name>
</gene>
<organism evidence="2 3">
    <name type="scientific">Ostreobium quekettii</name>
    <dbReference type="NCBI Taxonomy" id="121088"/>
    <lineage>
        <taxon>Eukaryota</taxon>
        <taxon>Viridiplantae</taxon>
        <taxon>Chlorophyta</taxon>
        <taxon>core chlorophytes</taxon>
        <taxon>Ulvophyceae</taxon>
        <taxon>TCBD clade</taxon>
        <taxon>Bryopsidales</taxon>
        <taxon>Ostreobineae</taxon>
        <taxon>Ostreobiaceae</taxon>
        <taxon>Ostreobium</taxon>
    </lineage>
</organism>
<proteinExistence type="predicted"/>